<comment type="caution">
    <text evidence="1">The sequence shown here is derived from an EMBL/GenBank/DDBJ whole genome shotgun (WGS) entry which is preliminary data.</text>
</comment>
<evidence type="ECO:0000313" key="1">
    <source>
        <dbReference type="EMBL" id="KAK1862410.1"/>
    </source>
</evidence>
<accession>A0ACC3BWS8</accession>
<sequence length="225" mass="23421">MDVFRAATGTAAPGTRTTPGCAVEEDPRLLCAAAAALSRAAAVLAENTLMMGDSWGLGTNSATDAYHALAVRMPDDGSVPSPAAGGASDDDAVKAAAQAVLAAAGATIPPQQHIHARRHGWEHAGSVPLGPAWSSHAARPLFHACITRRALCNGPYWWTAGHDTPCASHPCLRAGYGPLEGLLGHRPLLAFEVGDYMMHPVGGPLLMRWSPSLAVGFLLERECSF</sequence>
<protein>
    <submittedName>
        <fullName evidence="1">Uncharacterized protein</fullName>
    </submittedName>
</protein>
<dbReference type="EMBL" id="CM020618">
    <property type="protein sequence ID" value="KAK1862410.1"/>
    <property type="molecule type" value="Genomic_DNA"/>
</dbReference>
<evidence type="ECO:0000313" key="2">
    <source>
        <dbReference type="Proteomes" id="UP000798662"/>
    </source>
</evidence>
<reference evidence="1" key="1">
    <citation type="submission" date="2019-11" db="EMBL/GenBank/DDBJ databases">
        <title>Nori genome reveals adaptations in red seaweeds to the harsh intertidal environment.</title>
        <authorList>
            <person name="Wang D."/>
            <person name="Mao Y."/>
        </authorList>
    </citation>
    <scope>NUCLEOTIDE SEQUENCE</scope>
    <source>
        <tissue evidence="1">Gametophyte</tissue>
    </source>
</reference>
<organism evidence="1 2">
    <name type="scientific">Pyropia yezoensis</name>
    <name type="common">Susabi-nori</name>
    <name type="synonym">Porphyra yezoensis</name>
    <dbReference type="NCBI Taxonomy" id="2788"/>
    <lineage>
        <taxon>Eukaryota</taxon>
        <taxon>Rhodophyta</taxon>
        <taxon>Bangiophyceae</taxon>
        <taxon>Bangiales</taxon>
        <taxon>Bangiaceae</taxon>
        <taxon>Pyropia</taxon>
    </lineage>
</organism>
<dbReference type="Proteomes" id="UP000798662">
    <property type="component" value="Chromosome 1"/>
</dbReference>
<proteinExistence type="predicted"/>
<name>A0ACC3BWS8_PYRYE</name>
<keyword evidence="2" id="KW-1185">Reference proteome</keyword>
<gene>
    <name evidence="1" type="ORF">I4F81_004984</name>
</gene>